<dbReference type="EMBL" id="FLOC01000003">
    <property type="protein sequence ID" value="SBS27188.1"/>
    <property type="molecule type" value="Genomic_DNA"/>
</dbReference>
<dbReference type="InterPro" id="IPR042240">
    <property type="entry name" value="CHASE_sf"/>
</dbReference>
<proteinExistence type="predicted"/>
<organism evidence="8 9">
    <name type="scientific">Marinomonas aquimarina</name>
    <dbReference type="NCBI Taxonomy" id="295068"/>
    <lineage>
        <taxon>Bacteria</taxon>
        <taxon>Pseudomonadati</taxon>
        <taxon>Pseudomonadota</taxon>
        <taxon>Gammaproteobacteria</taxon>
        <taxon>Oceanospirillales</taxon>
        <taxon>Oceanospirillaceae</taxon>
        <taxon>Marinomonas</taxon>
    </lineage>
</organism>
<dbReference type="Gene3D" id="3.30.70.270">
    <property type="match status" value="1"/>
</dbReference>
<evidence type="ECO:0000256" key="5">
    <source>
        <dbReference type="SAM" id="Phobius"/>
    </source>
</evidence>
<dbReference type="AlphaFoldDB" id="A0A1A8T7M4"/>
<dbReference type="SMART" id="SM00267">
    <property type="entry name" value="GGDEF"/>
    <property type="match status" value="1"/>
</dbReference>
<evidence type="ECO:0000259" key="7">
    <source>
        <dbReference type="PROSITE" id="PS50887"/>
    </source>
</evidence>
<dbReference type="NCBIfam" id="TIGR00254">
    <property type="entry name" value="GGDEF"/>
    <property type="match status" value="1"/>
</dbReference>
<dbReference type="SUPFAM" id="SSF55073">
    <property type="entry name" value="Nucleotide cyclase"/>
    <property type="match status" value="1"/>
</dbReference>
<name>A0A1A8T7M4_9GAMM</name>
<dbReference type="STRING" id="295068.MAQ5080_00732"/>
<dbReference type="PROSITE" id="PS50887">
    <property type="entry name" value="GGDEF"/>
    <property type="match status" value="1"/>
</dbReference>
<dbReference type="SMART" id="SM01079">
    <property type="entry name" value="CHASE"/>
    <property type="match status" value="1"/>
</dbReference>
<dbReference type="OrthoDB" id="9812260at2"/>
<dbReference type="CDD" id="cd01949">
    <property type="entry name" value="GGDEF"/>
    <property type="match status" value="1"/>
</dbReference>
<feature type="transmembrane region" description="Helical" evidence="5">
    <location>
        <begin position="12"/>
        <end position="31"/>
    </location>
</feature>
<dbReference type="InterPro" id="IPR000160">
    <property type="entry name" value="GGDEF_dom"/>
</dbReference>
<dbReference type="Proteomes" id="UP000092627">
    <property type="component" value="Unassembled WGS sequence"/>
</dbReference>
<dbReference type="GO" id="GO:0052621">
    <property type="term" value="F:diguanylate cyclase activity"/>
    <property type="evidence" value="ECO:0007669"/>
    <property type="project" value="UniProtKB-EC"/>
</dbReference>
<evidence type="ECO:0000259" key="6">
    <source>
        <dbReference type="PROSITE" id="PS50839"/>
    </source>
</evidence>
<dbReference type="InterPro" id="IPR029787">
    <property type="entry name" value="Nucleotide_cyclase"/>
</dbReference>
<dbReference type="Gene3D" id="3.30.450.350">
    <property type="entry name" value="CHASE domain"/>
    <property type="match status" value="1"/>
</dbReference>
<evidence type="ECO:0000256" key="4">
    <source>
        <dbReference type="ARBA" id="ARBA00023136"/>
    </source>
</evidence>
<keyword evidence="2 5" id="KW-0812">Transmembrane</keyword>
<protein>
    <submittedName>
        <fullName evidence="8">Diguanylate cyclase DosC</fullName>
        <ecNumber evidence="8">2.7.7.65</ecNumber>
    </submittedName>
</protein>
<sequence>MHNLKDHRVKAFLLFALLYWGAALFVIEYLGNIAAREAIKDHRNALQSDIAISRSKIEATIYEDIYIADALSLILEYDPTIVEREWETLARQFIQKSTHTRNIGVAPEDVIRYIYPLEGNEAAIGLNFRKVPHQYAAVAKAQELQSVYLDGPLELVQGGQAIIARYPIFLDRPINQRYWGTVSVVLNFDQIIFSSNLNEIQYADIALTRTNLDGEQQLIYGDLKAFEEADVLLPIHLPNTQWQLASKLHYWDLPEVRQAENITKLFALIGAIVLFLSIYILFRAYRVAHKISLLDDLTHLPNRRFFFNKLAKRIKKSKSDGPFVILNIDVNGFKTINDQLGHDTGDDLLRYLAKHLKLSLDSCDTVARIGGDEFVIILDKADNQQASKKAIQRIHHAIDENIFHWKKESLYISLSIGSALYRGQSEDELLAEADMDMYQQKQEHKTRSAKSDSDFVI</sequence>
<feature type="domain" description="GGDEF" evidence="7">
    <location>
        <begin position="321"/>
        <end position="453"/>
    </location>
</feature>
<keyword evidence="9" id="KW-1185">Reference proteome</keyword>
<gene>
    <name evidence="8" type="primary">dosC_2</name>
    <name evidence="8" type="ORF">MAQ5080_00732</name>
</gene>
<dbReference type="GO" id="GO:0016020">
    <property type="term" value="C:membrane"/>
    <property type="evidence" value="ECO:0007669"/>
    <property type="project" value="UniProtKB-SubCell"/>
</dbReference>
<dbReference type="InterPro" id="IPR006189">
    <property type="entry name" value="CHASE_dom"/>
</dbReference>
<accession>A0A1A8T7M4</accession>
<evidence type="ECO:0000256" key="2">
    <source>
        <dbReference type="ARBA" id="ARBA00022692"/>
    </source>
</evidence>
<dbReference type="RefSeq" id="WP_067207497.1">
    <property type="nucleotide sequence ID" value="NZ_FLOC01000003.1"/>
</dbReference>
<dbReference type="EC" id="2.7.7.65" evidence="8"/>
<dbReference type="InterPro" id="IPR052163">
    <property type="entry name" value="DGC-Regulatory_Protein"/>
</dbReference>
<feature type="transmembrane region" description="Helical" evidence="5">
    <location>
        <begin position="265"/>
        <end position="282"/>
    </location>
</feature>
<dbReference type="InterPro" id="IPR043128">
    <property type="entry name" value="Rev_trsase/Diguanyl_cyclase"/>
</dbReference>
<dbReference type="GO" id="GO:0007165">
    <property type="term" value="P:signal transduction"/>
    <property type="evidence" value="ECO:0007669"/>
    <property type="project" value="UniProtKB-ARBA"/>
</dbReference>
<dbReference type="PANTHER" id="PTHR46663">
    <property type="entry name" value="DIGUANYLATE CYCLASE DGCT-RELATED"/>
    <property type="match status" value="1"/>
</dbReference>
<evidence type="ECO:0000313" key="9">
    <source>
        <dbReference type="Proteomes" id="UP000092627"/>
    </source>
</evidence>
<keyword evidence="8" id="KW-0548">Nucleotidyltransferase</keyword>
<evidence type="ECO:0000256" key="1">
    <source>
        <dbReference type="ARBA" id="ARBA00004370"/>
    </source>
</evidence>
<feature type="domain" description="CHASE" evidence="6">
    <location>
        <begin position="110"/>
        <end position="245"/>
    </location>
</feature>
<reference evidence="8 9" key="1">
    <citation type="submission" date="2016-06" db="EMBL/GenBank/DDBJ databases">
        <authorList>
            <person name="Kjaerup R.B."/>
            <person name="Dalgaard T.S."/>
            <person name="Juul-Madsen H.R."/>
        </authorList>
    </citation>
    <scope>NUCLEOTIDE SEQUENCE [LARGE SCALE GENOMIC DNA]</scope>
    <source>
        <strain evidence="8 9">CECT 5080</strain>
    </source>
</reference>
<evidence type="ECO:0000256" key="3">
    <source>
        <dbReference type="ARBA" id="ARBA00022989"/>
    </source>
</evidence>
<keyword evidence="4 5" id="KW-0472">Membrane</keyword>
<dbReference type="PANTHER" id="PTHR46663:SF4">
    <property type="entry name" value="DIGUANYLATE CYCLASE DGCT-RELATED"/>
    <property type="match status" value="1"/>
</dbReference>
<keyword evidence="3 5" id="KW-1133">Transmembrane helix</keyword>
<keyword evidence="8" id="KW-0808">Transferase</keyword>
<dbReference type="Pfam" id="PF00990">
    <property type="entry name" value="GGDEF"/>
    <property type="match status" value="1"/>
</dbReference>
<evidence type="ECO:0000313" key="8">
    <source>
        <dbReference type="EMBL" id="SBS27188.1"/>
    </source>
</evidence>
<comment type="subcellular location">
    <subcellularLocation>
        <location evidence="1">Membrane</location>
    </subcellularLocation>
</comment>
<dbReference type="Pfam" id="PF03924">
    <property type="entry name" value="CHASE"/>
    <property type="match status" value="1"/>
</dbReference>
<dbReference type="PROSITE" id="PS50839">
    <property type="entry name" value="CHASE"/>
    <property type="match status" value="1"/>
</dbReference>